<dbReference type="AlphaFoldDB" id="A0A9X3IJZ0"/>
<dbReference type="RefSeq" id="WP_266337862.1">
    <property type="nucleotide sequence ID" value="NZ_JAPKNK010000002.1"/>
</dbReference>
<protein>
    <submittedName>
        <fullName evidence="1">Uncharacterized protein</fullName>
    </submittedName>
</protein>
<reference evidence="1" key="1">
    <citation type="submission" date="2022-11" db="EMBL/GenBank/DDBJ databases">
        <title>Biodiversity and phylogenetic relationships of bacteria.</title>
        <authorList>
            <person name="Machado R.A.R."/>
            <person name="Bhat A."/>
            <person name="Loulou A."/>
            <person name="Kallel S."/>
        </authorList>
    </citation>
    <scope>NUCLEOTIDE SEQUENCE</scope>
    <source>
        <strain evidence="1">K-TC2</strain>
    </source>
</reference>
<evidence type="ECO:0000313" key="2">
    <source>
        <dbReference type="Proteomes" id="UP001144805"/>
    </source>
</evidence>
<sequence length="298" mass="34555">MDRKRFDIEHALSLYALNFFTLPANALYDRSELEKYKDIINKSHIYVVGFIPVVEFISAKQDGRNLIMAFEILSKNYELLVNLPDYYDLVLIDDLWYISDGENIESLPSEDWCLLQLHLRYDVSRFHVKYIGQAYGKNGSRNALDRLSKHEKLQEIAIKGCPDGHKLQILMLVIEPSNRIITSFNPRAIESKSGDARISAGLDKLFSTNEAERISLYEAALIRYFLPQYNLEFKNSFPSTNLNILKDCYEKDFSGLVAEVNFDDMPFSLYSENVKAKPTHAAYYNLHDDRDRQIFFST</sequence>
<gene>
    <name evidence="1" type="ORF">OSH07_06860</name>
</gene>
<accession>A0A9X3IJZ0</accession>
<comment type="caution">
    <text evidence="1">The sequence shown here is derived from an EMBL/GenBank/DDBJ whole genome shotgun (WGS) entry which is preliminary data.</text>
</comment>
<name>A0A9X3IJZ0_9HYPH</name>
<keyword evidence="2" id="KW-1185">Reference proteome</keyword>
<dbReference type="EMBL" id="JAPKNK010000002">
    <property type="protein sequence ID" value="MCX5568908.1"/>
    <property type="molecule type" value="Genomic_DNA"/>
</dbReference>
<proteinExistence type="predicted"/>
<dbReference type="Proteomes" id="UP001144805">
    <property type="component" value="Unassembled WGS sequence"/>
</dbReference>
<evidence type="ECO:0000313" key="1">
    <source>
        <dbReference type="EMBL" id="MCX5568908.1"/>
    </source>
</evidence>
<organism evidence="1 2">
    <name type="scientific">Kaistia nematophila</name>
    <dbReference type="NCBI Taxonomy" id="2994654"/>
    <lineage>
        <taxon>Bacteria</taxon>
        <taxon>Pseudomonadati</taxon>
        <taxon>Pseudomonadota</taxon>
        <taxon>Alphaproteobacteria</taxon>
        <taxon>Hyphomicrobiales</taxon>
        <taxon>Kaistiaceae</taxon>
        <taxon>Kaistia</taxon>
    </lineage>
</organism>